<evidence type="ECO:0000256" key="1">
    <source>
        <dbReference type="ARBA" id="ARBA00022574"/>
    </source>
</evidence>
<dbReference type="PANTHER" id="PTHR44006">
    <property type="entry name" value="U5 SMALL NUCLEAR RIBONUCLEOPROTEIN 40 KDA PROTEIN"/>
    <property type="match status" value="1"/>
</dbReference>
<dbReference type="GO" id="GO:0008380">
    <property type="term" value="P:RNA splicing"/>
    <property type="evidence" value="ECO:0007669"/>
    <property type="project" value="UniProtKB-KW"/>
</dbReference>
<feature type="repeat" description="WD" evidence="5">
    <location>
        <begin position="307"/>
        <end position="342"/>
    </location>
</feature>
<dbReference type="InterPro" id="IPR019775">
    <property type="entry name" value="WD40_repeat_CS"/>
</dbReference>
<dbReference type="GO" id="GO:0003723">
    <property type="term" value="F:RNA binding"/>
    <property type="evidence" value="ECO:0007669"/>
    <property type="project" value="TreeGrafter"/>
</dbReference>
<evidence type="ECO:0000256" key="2">
    <source>
        <dbReference type="ARBA" id="ARBA00022664"/>
    </source>
</evidence>
<dbReference type="PANTHER" id="PTHR44006:SF1">
    <property type="entry name" value="U5 SMALL NUCLEAR RIBONUCLEOPROTEIN 40 KDA PROTEIN"/>
    <property type="match status" value="1"/>
</dbReference>
<keyword evidence="2" id="KW-0507">mRNA processing</keyword>
<reference evidence="6" key="2">
    <citation type="submission" date="2014-02" db="EMBL/GenBank/DDBJ databases">
        <title>Complete DNA sequence of /Kuraishia capsulata/ illustrates novel genomic features among budding yeasts (/Saccharomycotina/).</title>
        <authorList>
            <person name="Morales L."/>
            <person name="Noel B."/>
            <person name="Porcel B."/>
            <person name="Marcet-Houben M."/>
            <person name="Hullo M-F."/>
            <person name="Sacerdot C."/>
            <person name="Tekaia F."/>
            <person name="Leh-Louis V."/>
            <person name="Despons L."/>
            <person name="Khanna V."/>
            <person name="Aury J-M."/>
            <person name="Barbe V."/>
            <person name="Couloux A."/>
            <person name="Labadie K."/>
            <person name="Pelletier E."/>
            <person name="Souciet J-L."/>
            <person name="Boekhout T."/>
            <person name="Gabaldon T."/>
            <person name="Wincker P."/>
            <person name="Dujon B."/>
        </authorList>
    </citation>
    <scope>NUCLEOTIDE SEQUENCE</scope>
    <source>
        <strain evidence="6">CBS 1993</strain>
    </source>
</reference>
<dbReference type="Pfam" id="PF00400">
    <property type="entry name" value="WD40"/>
    <property type="match status" value="6"/>
</dbReference>
<dbReference type="InterPro" id="IPR001680">
    <property type="entry name" value="WD40_rpt"/>
</dbReference>
<feature type="repeat" description="WD" evidence="5">
    <location>
        <begin position="212"/>
        <end position="243"/>
    </location>
</feature>
<dbReference type="EMBL" id="HG793131">
    <property type="protein sequence ID" value="CDK29550.1"/>
    <property type="molecule type" value="Genomic_DNA"/>
</dbReference>
<dbReference type="SUPFAM" id="SSF50978">
    <property type="entry name" value="WD40 repeat-like"/>
    <property type="match status" value="1"/>
</dbReference>
<protein>
    <submittedName>
        <fullName evidence="6">Uncharacterized protein</fullName>
    </submittedName>
</protein>
<dbReference type="InterPro" id="IPR020472">
    <property type="entry name" value="WD40_PAC1"/>
</dbReference>
<sequence>MSLVAKRQKTNNVVGTFEGQTASSLLVSPAVALTGHEGTVLSSSFSNDGSRLASGGMDRNILLWRIPWGNLSDLGAINYGEITGHKSAVTRVRWSKDDSMLVSSSADSTVGFWDAETGTRIRKCLGHEGVVNDVSVGLSKDDVNVEAVSAGDDGVVYLWDSRYKRPVSSFRTEFPLLATATSKDGYRVFASGIDPTIYCIDIRSTEKPLWTCESHQDTVTSLVLSPDEELLFSRSDDSKVRSYVSKEFVPETTPRPRPYVYDGAPAGTDNIPIRLTMSKNGKLLASGGGDKTVTVWNFETRRMLAKLTGHTGTVVDVDIHPQLPLIASSSTDGTIILRDLVV</sequence>
<feature type="repeat" description="WD" evidence="5">
    <location>
        <begin position="33"/>
        <end position="66"/>
    </location>
</feature>
<name>W6MXV6_9ASCO</name>
<dbReference type="GO" id="GO:0006397">
    <property type="term" value="P:mRNA processing"/>
    <property type="evidence" value="ECO:0007669"/>
    <property type="project" value="UniProtKB-KW"/>
</dbReference>
<dbReference type="PROSITE" id="PS50294">
    <property type="entry name" value="WD_REPEATS_REGION"/>
    <property type="match status" value="3"/>
</dbReference>
<dbReference type="AlphaFoldDB" id="W6MXV6"/>
<dbReference type="PROSITE" id="PS50082">
    <property type="entry name" value="WD_REPEATS_2"/>
    <property type="match status" value="5"/>
</dbReference>
<dbReference type="GeneID" id="34522923"/>
<keyword evidence="4" id="KW-0508">mRNA splicing</keyword>
<dbReference type="PRINTS" id="PR00320">
    <property type="entry name" value="GPROTEINBRPT"/>
</dbReference>
<keyword evidence="1 5" id="KW-0853">WD repeat</keyword>
<dbReference type="SMART" id="SM00320">
    <property type="entry name" value="WD40"/>
    <property type="match status" value="7"/>
</dbReference>
<dbReference type="Gene3D" id="2.130.10.10">
    <property type="entry name" value="YVTN repeat-like/Quinoprotein amine dehydrogenase"/>
    <property type="match status" value="1"/>
</dbReference>
<evidence type="ECO:0000256" key="4">
    <source>
        <dbReference type="ARBA" id="ARBA00023187"/>
    </source>
</evidence>
<evidence type="ECO:0000256" key="5">
    <source>
        <dbReference type="PROSITE-ProRule" id="PRU00221"/>
    </source>
</evidence>
<dbReference type="InterPro" id="IPR036322">
    <property type="entry name" value="WD40_repeat_dom_sf"/>
</dbReference>
<dbReference type="GO" id="GO:0071013">
    <property type="term" value="C:catalytic step 2 spliceosome"/>
    <property type="evidence" value="ECO:0007669"/>
    <property type="project" value="TreeGrafter"/>
</dbReference>
<dbReference type="InterPro" id="IPR015943">
    <property type="entry name" value="WD40/YVTN_repeat-like_dom_sf"/>
</dbReference>
<evidence type="ECO:0000313" key="7">
    <source>
        <dbReference type="Proteomes" id="UP000019384"/>
    </source>
</evidence>
<evidence type="ECO:0000256" key="3">
    <source>
        <dbReference type="ARBA" id="ARBA00022737"/>
    </source>
</evidence>
<dbReference type="InterPro" id="IPR052234">
    <property type="entry name" value="U5_snRNP_Component"/>
</dbReference>
<keyword evidence="7" id="KW-1185">Reference proteome</keyword>
<reference evidence="6" key="1">
    <citation type="submission" date="2013-12" db="EMBL/GenBank/DDBJ databases">
        <authorList>
            <person name="Genoscope - CEA"/>
        </authorList>
    </citation>
    <scope>NUCLEOTIDE SEQUENCE</scope>
    <source>
        <strain evidence="6">CBS 1993</strain>
    </source>
</reference>
<evidence type="ECO:0000313" key="6">
    <source>
        <dbReference type="EMBL" id="CDK29550.1"/>
    </source>
</evidence>
<accession>W6MXV6</accession>
<dbReference type="CDD" id="cd00200">
    <property type="entry name" value="WD40"/>
    <property type="match status" value="1"/>
</dbReference>
<keyword evidence="3" id="KW-0677">Repeat</keyword>
<dbReference type="PROSITE" id="PS00678">
    <property type="entry name" value="WD_REPEATS_1"/>
    <property type="match status" value="2"/>
</dbReference>
<gene>
    <name evidence="6" type="ORF">KUCA_T00005542001</name>
</gene>
<dbReference type="HOGENOM" id="CLU_000288_57_2_1"/>
<dbReference type="STRING" id="1382522.W6MXV6"/>
<feature type="repeat" description="WD" evidence="5">
    <location>
        <begin position="82"/>
        <end position="123"/>
    </location>
</feature>
<proteinExistence type="predicted"/>
<organism evidence="6 7">
    <name type="scientific">Kuraishia capsulata CBS 1993</name>
    <dbReference type="NCBI Taxonomy" id="1382522"/>
    <lineage>
        <taxon>Eukaryota</taxon>
        <taxon>Fungi</taxon>
        <taxon>Dikarya</taxon>
        <taxon>Ascomycota</taxon>
        <taxon>Saccharomycotina</taxon>
        <taxon>Pichiomycetes</taxon>
        <taxon>Pichiales</taxon>
        <taxon>Pichiaceae</taxon>
        <taxon>Kuraishia</taxon>
    </lineage>
</organism>
<dbReference type="Proteomes" id="UP000019384">
    <property type="component" value="Unassembled WGS sequence"/>
</dbReference>
<feature type="repeat" description="WD" evidence="5">
    <location>
        <begin position="275"/>
        <end position="306"/>
    </location>
</feature>
<dbReference type="OrthoDB" id="1068471at2759"/>
<dbReference type="RefSeq" id="XP_022461535.1">
    <property type="nucleotide sequence ID" value="XM_022604796.1"/>
</dbReference>